<evidence type="ECO:0000256" key="1">
    <source>
        <dbReference type="SAM" id="MobiDB-lite"/>
    </source>
</evidence>
<evidence type="ECO:0000313" key="2">
    <source>
        <dbReference type="EMBL" id="MFD0948386.1"/>
    </source>
</evidence>
<gene>
    <name evidence="2" type="ORF">ACFQ1E_18760</name>
</gene>
<accession>A0ABW3HA65</accession>
<feature type="region of interest" description="Disordered" evidence="1">
    <location>
        <begin position="1"/>
        <end position="21"/>
    </location>
</feature>
<dbReference type="EMBL" id="JBHTJG010000012">
    <property type="protein sequence ID" value="MFD0948386.1"/>
    <property type="molecule type" value="Genomic_DNA"/>
</dbReference>
<protein>
    <submittedName>
        <fullName evidence="2">Uncharacterized protein</fullName>
    </submittedName>
</protein>
<comment type="caution">
    <text evidence="2">The sequence shown here is derived from an EMBL/GenBank/DDBJ whole genome shotgun (WGS) entry which is preliminary data.</text>
</comment>
<reference evidence="3" key="1">
    <citation type="journal article" date="2019" name="Int. J. Syst. Evol. Microbiol.">
        <title>The Global Catalogue of Microorganisms (GCM) 10K type strain sequencing project: providing services to taxonomists for standard genome sequencing and annotation.</title>
        <authorList>
            <consortium name="The Broad Institute Genomics Platform"/>
            <consortium name="The Broad Institute Genome Sequencing Center for Infectious Disease"/>
            <person name="Wu L."/>
            <person name="Ma J."/>
        </authorList>
    </citation>
    <scope>NUCLEOTIDE SEQUENCE [LARGE SCALE GENOMIC DNA]</scope>
    <source>
        <strain evidence="3">CCUG 62982</strain>
    </source>
</reference>
<name>A0ABW3HA65_9SPHN</name>
<dbReference type="Proteomes" id="UP001596977">
    <property type="component" value="Unassembled WGS sequence"/>
</dbReference>
<dbReference type="RefSeq" id="WP_264946285.1">
    <property type="nucleotide sequence ID" value="NZ_JAPDRA010000012.1"/>
</dbReference>
<feature type="compositionally biased region" description="Low complexity" evidence="1">
    <location>
        <begin position="1"/>
        <end position="14"/>
    </location>
</feature>
<organism evidence="2 3">
    <name type="scientific">Sphingomonas canadensis</name>
    <dbReference type="NCBI Taxonomy" id="1219257"/>
    <lineage>
        <taxon>Bacteria</taxon>
        <taxon>Pseudomonadati</taxon>
        <taxon>Pseudomonadota</taxon>
        <taxon>Alphaproteobacteria</taxon>
        <taxon>Sphingomonadales</taxon>
        <taxon>Sphingomonadaceae</taxon>
        <taxon>Sphingomonas</taxon>
    </lineage>
</organism>
<evidence type="ECO:0000313" key="3">
    <source>
        <dbReference type="Proteomes" id="UP001596977"/>
    </source>
</evidence>
<proteinExistence type="predicted"/>
<keyword evidence="3" id="KW-1185">Reference proteome</keyword>
<sequence>MAGLAAAAVPASSADTPGAPAPEVVKRYCTLMDETGSVYQGKCTETWMDNGVVIDMPGHKFTVVEYDPMRHELPWMMLMVNGVPAVAYQRHKSWTSYTNFDLKWVLDVCQTAGSTGDCE</sequence>